<dbReference type="OrthoDB" id="10264956at2759"/>
<accession>A0A7R9GGQ3</accession>
<keyword evidence="10 18" id="KW-1133">Transmembrane helix</keyword>
<protein>
    <recommendedName>
        <fullName evidence="17">beta-galactoside alpha-(2,6)-sialyltransferase</fullName>
        <ecNumber evidence="17">2.4.3.1</ecNumber>
    </recommendedName>
</protein>
<dbReference type="InterPro" id="IPR038578">
    <property type="entry name" value="GT29-like_sf"/>
</dbReference>
<comment type="subcellular location">
    <subcellularLocation>
        <location evidence="1">Golgi apparatus</location>
        <location evidence="1">Golgi stack membrane</location>
        <topology evidence="1">Single-pass type II membrane protein</topology>
    </subcellularLocation>
    <subcellularLocation>
        <location evidence="2">Secreted</location>
    </subcellularLocation>
</comment>
<dbReference type="GO" id="GO:0005576">
    <property type="term" value="C:extracellular region"/>
    <property type="evidence" value="ECO:0007669"/>
    <property type="project" value="UniProtKB-SubCell"/>
</dbReference>
<dbReference type="InterPro" id="IPR030473">
    <property type="entry name" value="IL6/GCSF/MGF_CS"/>
</dbReference>
<evidence type="ECO:0000256" key="1">
    <source>
        <dbReference type="ARBA" id="ARBA00004447"/>
    </source>
</evidence>
<keyword evidence="11" id="KW-0339">Growth factor</keyword>
<evidence type="ECO:0000256" key="8">
    <source>
        <dbReference type="ARBA" id="ARBA00022692"/>
    </source>
</evidence>
<evidence type="ECO:0000256" key="12">
    <source>
        <dbReference type="ARBA" id="ARBA00023034"/>
    </source>
</evidence>
<keyword evidence="15" id="KW-0325">Glycoprotein</keyword>
<evidence type="ECO:0000256" key="10">
    <source>
        <dbReference type="ARBA" id="ARBA00022989"/>
    </source>
</evidence>
<dbReference type="PANTHER" id="PTHR46059:SF1">
    <property type="entry name" value="BETA-GALACTOSIDE ALPHA-2,6-SIALYLTRANSFERASE"/>
    <property type="match status" value="1"/>
</dbReference>
<organism evidence="19">
    <name type="scientific">Notodromas monacha</name>
    <dbReference type="NCBI Taxonomy" id="399045"/>
    <lineage>
        <taxon>Eukaryota</taxon>
        <taxon>Metazoa</taxon>
        <taxon>Ecdysozoa</taxon>
        <taxon>Arthropoda</taxon>
        <taxon>Crustacea</taxon>
        <taxon>Oligostraca</taxon>
        <taxon>Ostracoda</taxon>
        <taxon>Podocopa</taxon>
        <taxon>Podocopida</taxon>
        <taxon>Cypridocopina</taxon>
        <taxon>Cypridoidea</taxon>
        <taxon>Cyprididae</taxon>
        <taxon>Notodromas</taxon>
    </lineage>
</organism>
<evidence type="ECO:0000256" key="13">
    <source>
        <dbReference type="ARBA" id="ARBA00023136"/>
    </source>
</evidence>
<comment type="similarity">
    <text evidence="4">Belongs to the IL-6 superfamily.</text>
</comment>
<dbReference type="PROSITE" id="PS00254">
    <property type="entry name" value="INTERLEUKIN_6"/>
    <property type="match status" value="1"/>
</dbReference>
<keyword evidence="5" id="KW-0964">Secreted</keyword>
<keyword evidence="20" id="KW-1185">Reference proteome</keyword>
<reference evidence="19" key="1">
    <citation type="submission" date="2020-11" db="EMBL/GenBank/DDBJ databases">
        <authorList>
            <person name="Tran Van P."/>
        </authorList>
    </citation>
    <scope>NUCLEOTIDE SEQUENCE</scope>
</reference>
<evidence type="ECO:0000256" key="16">
    <source>
        <dbReference type="ARBA" id="ARBA00034249"/>
    </source>
</evidence>
<keyword evidence="6" id="KW-0328">Glycosyltransferase</keyword>
<comment type="similarity">
    <text evidence="3">Belongs to the glycosyltransferase 29 family.</text>
</comment>
<dbReference type="PANTHER" id="PTHR46059">
    <property type="entry name" value="BETA-GALACTOSIDE ALPHA-2,6-SIALYLTRANSFERASE"/>
    <property type="match status" value="1"/>
</dbReference>
<keyword evidence="7" id="KW-0808">Transferase</keyword>
<dbReference type="GO" id="GO:0003835">
    <property type="term" value="F:beta-galactoside alpha-2,6-sialyltransferase activity"/>
    <property type="evidence" value="ECO:0007669"/>
    <property type="project" value="UniProtKB-EC"/>
</dbReference>
<dbReference type="Proteomes" id="UP000678499">
    <property type="component" value="Unassembled WGS sequence"/>
</dbReference>
<keyword evidence="13 18" id="KW-0472">Membrane</keyword>
<dbReference type="EMBL" id="OA884106">
    <property type="protein sequence ID" value="CAD7280303.1"/>
    <property type="molecule type" value="Genomic_DNA"/>
</dbReference>
<dbReference type="Pfam" id="PF00777">
    <property type="entry name" value="Glyco_transf_29"/>
    <property type="match status" value="1"/>
</dbReference>
<evidence type="ECO:0000256" key="14">
    <source>
        <dbReference type="ARBA" id="ARBA00023157"/>
    </source>
</evidence>
<gene>
    <name evidence="19" type="ORF">NMOB1V02_LOCUS7963</name>
</gene>
<dbReference type="Gene3D" id="3.90.1480.20">
    <property type="entry name" value="Glycosyl transferase family 29"/>
    <property type="match status" value="1"/>
</dbReference>
<dbReference type="AlphaFoldDB" id="A0A7R9GGQ3"/>
<evidence type="ECO:0000256" key="7">
    <source>
        <dbReference type="ARBA" id="ARBA00022679"/>
    </source>
</evidence>
<evidence type="ECO:0000256" key="9">
    <source>
        <dbReference type="ARBA" id="ARBA00022968"/>
    </source>
</evidence>
<comment type="catalytic activity">
    <reaction evidence="16">
        <text>a beta-D-galactoside + CMP-N-acetyl-beta-neuraminate = an N-acetyl-alpha-neuraminyl-(2-&gt;6)-beta-D-galactosyl derivative + CMP + H(+)</text>
        <dbReference type="Rhea" id="RHEA:52104"/>
        <dbReference type="ChEBI" id="CHEBI:15378"/>
        <dbReference type="ChEBI" id="CHEBI:28034"/>
        <dbReference type="ChEBI" id="CHEBI:57812"/>
        <dbReference type="ChEBI" id="CHEBI:60377"/>
        <dbReference type="ChEBI" id="CHEBI:136398"/>
        <dbReference type="EC" id="2.4.3.1"/>
    </reaction>
</comment>
<evidence type="ECO:0000256" key="3">
    <source>
        <dbReference type="ARBA" id="ARBA00006003"/>
    </source>
</evidence>
<evidence type="ECO:0000313" key="20">
    <source>
        <dbReference type="Proteomes" id="UP000678499"/>
    </source>
</evidence>
<evidence type="ECO:0000313" key="19">
    <source>
        <dbReference type="EMBL" id="CAD7280303.1"/>
    </source>
</evidence>
<evidence type="ECO:0000256" key="6">
    <source>
        <dbReference type="ARBA" id="ARBA00022676"/>
    </source>
</evidence>
<keyword evidence="12" id="KW-0333">Golgi apparatus</keyword>
<proteinExistence type="inferred from homology"/>
<evidence type="ECO:0000256" key="17">
    <source>
        <dbReference type="ARBA" id="ARBA00034329"/>
    </source>
</evidence>
<feature type="non-terminal residue" evidence="19">
    <location>
        <position position="1"/>
    </location>
</feature>
<dbReference type="InterPro" id="IPR001675">
    <property type="entry name" value="Glyco_trans_29"/>
</dbReference>
<dbReference type="GO" id="GO:0097503">
    <property type="term" value="P:sialylation"/>
    <property type="evidence" value="ECO:0007669"/>
    <property type="project" value="TreeGrafter"/>
</dbReference>
<keyword evidence="8 18" id="KW-0812">Transmembrane</keyword>
<feature type="transmembrane region" description="Helical" evidence="18">
    <location>
        <begin position="62"/>
        <end position="84"/>
    </location>
</feature>
<keyword evidence="14" id="KW-1015">Disulfide bond</keyword>
<name>A0A7R9GGQ3_9CRUS</name>
<keyword evidence="9" id="KW-0735">Signal-anchor</keyword>
<evidence type="ECO:0000256" key="4">
    <source>
        <dbReference type="ARBA" id="ARBA00007432"/>
    </source>
</evidence>
<evidence type="ECO:0000256" key="15">
    <source>
        <dbReference type="ARBA" id="ARBA00023180"/>
    </source>
</evidence>
<evidence type="ECO:0000256" key="18">
    <source>
        <dbReference type="SAM" id="Phobius"/>
    </source>
</evidence>
<dbReference type="GO" id="GO:0032580">
    <property type="term" value="C:Golgi cisterna membrane"/>
    <property type="evidence" value="ECO:0007669"/>
    <property type="project" value="UniProtKB-SubCell"/>
</dbReference>
<evidence type="ECO:0000256" key="11">
    <source>
        <dbReference type="ARBA" id="ARBA00023030"/>
    </source>
</evidence>
<evidence type="ECO:0000256" key="5">
    <source>
        <dbReference type="ARBA" id="ARBA00022525"/>
    </source>
</evidence>
<evidence type="ECO:0000256" key="2">
    <source>
        <dbReference type="ARBA" id="ARBA00004613"/>
    </source>
</evidence>
<dbReference type="GO" id="GO:0008083">
    <property type="term" value="F:growth factor activity"/>
    <property type="evidence" value="ECO:0007669"/>
    <property type="project" value="UniProtKB-KW"/>
</dbReference>
<dbReference type="EMBL" id="CAJPEX010002069">
    <property type="protein sequence ID" value="CAG0920455.1"/>
    <property type="molecule type" value="Genomic_DNA"/>
</dbReference>
<dbReference type="EC" id="2.4.3.1" evidence="17"/>
<sequence>MVREKQDRAVLGYSWCGLTDTYWAMSDIVMKSNLTIKTVDVGSSNGAKRVARRQAARNCWNIAAKFSACVVALCAGLHLFYGFLHVERTDVTTLVSEIPGVKFRNDDQRRERIAKHKEDLWKTLRAMEMNLQRRDPENNSSFPTSLIGRLAENSTLDVLCELKRRVPFAITRSNPAFAKSPMKNWFPTSSEIMTGKKFGKCAVVSSSGCLLTSSLGSKIDEFEQILRANAAPTVGFENHVGSRTTIRILNNFEIYGLTESIMIRPYEHQRPINYPDTQNATLIGWDVCSHRGAYDHR</sequence>